<dbReference type="InterPro" id="IPR050740">
    <property type="entry name" value="Aldehyde_DH_Superfamily"/>
</dbReference>
<dbReference type="GO" id="GO:0016620">
    <property type="term" value="F:oxidoreductase activity, acting on the aldehyde or oxo group of donors, NAD or NADP as acceptor"/>
    <property type="evidence" value="ECO:0007669"/>
    <property type="project" value="UniProtKB-ARBA"/>
</dbReference>
<dbReference type="SUPFAM" id="SSF53720">
    <property type="entry name" value="ALDH-like"/>
    <property type="match status" value="1"/>
</dbReference>
<dbReference type="EMBL" id="JADKBR010000001">
    <property type="protein sequence ID" value="MBK8889040.1"/>
    <property type="molecule type" value="Genomic_DNA"/>
</dbReference>
<dbReference type="Gene3D" id="3.40.605.10">
    <property type="entry name" value="Aldehyde Dehydrogenase, Chain A, domain 1"/>
    <property type="match status" value="2"/>
</dbReference>
<gene>
    <name evidence="4" type="ORF">IPN75_01000</name>
</gene>
<dbReference type="AlphaFoldDB" id="A0A9D7QLM1"/>
<dbReference type="Pfam" id="PF00171">
    <property type="entry name" value="Aldedh"/>
    <property type="match status" value="2"/>
</dbReference>
<sequence>MEFAPEGPKAIPLWVNGHAFLTVTEGFHEVVNPLTGEARYRVPLCGREEAVAAVAAARAARPLWAALTAQARQDALEALAAALDRYSGHFAGLLQAETGFAEDQVLAEVALALAALRGAAVGETGVVAIVVDATRPLAGFAEAAAPALRAGATVIVKPSPKAPSAAFALCELSARAEWPAGVLNLMQGDSAAIEGLCGADIDRLVFVGDAALGARVGAIADTASKPFAMLEG</sequence>
<dbReference type="InterPro" id="IPR015590">
    <property type="entry name" value="Aldehyde_DH_dom"/>
</dbReference>
<evidence type="ECO:0000256" key="2">
    <source>
        <dbReference type="ARBA" id="ARBA00023002"/>
    </source>
</evidence>
<organism evidence="4 5">
    <name type="scientific">Candidatus Dechloromonas phosphorivorans</name>
    <dbReference type="NCBI Taxonomy" id="2899244"/>
    <lineage>
        <taxon>Bacteria</taxon>
        <taxon>Pseudomonadati</taxon>
        <taxon>Pseudomonadota</taxon>
        <taxon>Betaproteobacteria</taxon>
        <taxon>Rhodocyclales</taxon>
        <taxon>Azonexaceae</taxon>
        <taxon>Dechloromonas</taxon>
    </lineage>
</organism>
<comment type="caution">
    <text evidence="4">The sequence shown here is derived from an EMBL/GenBank/DDBJ whole genome shotgun (WGS) entry which is preliminary data.</text>
</comment>
<dbReference type="PANTHER" id="PTHR43353">
    <property type="entry name" value="SUCCINATE-SEMIALDEHYDE DEHYDROGENASE, MITOCHONDRIAL"/>
    <property type="match status" value="1"/>
</dbReference>
<dbReference type="PANTHER" id="PTHR43353:SF5">
    <property type="entry name" value="SUCCINATE-SEMIALDEHYDE DEHYDROGENASE, MITOCHONDRIAL"/>
    <property type="match status" value="1"/>
</dbReference>
<dbReference type="InterPro" id="IPR016162">
    <property type="entry name" value="Ald_DH_N"/>
</dbReference>
<evidence type="ECO:0000256" key="1">
    <source>
        <dbReference type="ARBA" id="ARBA00009986"/>
    </source>
</evidence>
<name>A0A9D7QLM1_9RHOO</name>
<reference evidence="4" key="1">
    <citation type="submission" date="2020-10" db="EMBL/GenBank/DDBJ databases">
        <title>Connecting structure to function with the recovery of over 1000 high-quality activated sludge metagenome-assembled genomes encoding full-length rRNA genes using long-read sequencing.</title>
        <authorList>
            <person name="Singleton C.M."/>
            <person name="Petriglieri F."/>
            <person name="Kristensen J.M."/>
            <person name="Kirkegaard R.H."/>
            <person name="Michaelsen T.Y."/>
            <person name="Andersen M.H."/>
            <person name="Karst S.M."/>
            <person name="Dueholm M.S."/>
            <person name="Nielsen P.H."/>
            <person name="Albertsen M."/>
        </authorList>
    </citation>
    <scope>NUCLEOTIDE SEQUENCE</scope>
    <source>
        <strain evidence="4">OdNE_18-Q3-R46-58_BAT3C.305</strain>
    </source>
</reference>
<evidence type="ECO:0000259" key="3">
    <source>
        <dbReference type="Pfam" id="PF00171"/>
    </source>
</evidence>
<feature type="domain" description="Aldehyde dehydrogenase" evidence="3">
    <location>
        <begin position="28"/>
        <end position="120"/>
    </location>
</feature>
<evidence type="ECO:0000313" key="4">
    <source>
        <dbReference type="EMBL" id="MBK8889040.1"/>
    </source>
</evidence>
<keyword evidence="2" id="KW-0560">Oxidoreductase</keyword>
<feature type="domain" description="Aldehyde dehydrogenase" evidence="3">
    <location>
        <begin position="125"/>
        <end position="229"/>
    </location>
</feature>
<comment type="similarity">
    <text evidence="1">Belongs to the aldehyde dehydrogenase family.</text>
</comment>
<protein>
    <submittedName>
        <fullName evidence="4">Aldehyde dehydrogenase family protein</fullName>
    </submittedName>
</protein>
<accession>A0A9D7QLM1</accession>
<dbReference type="Proteomes" id="UP000808146">
    <property type="component" value="Unassembled WGS sequence"/>
</dbReference>
<proteinExistence type="inferred from homology"/>
<evidence type="ECO:0000313" key="5">
    <source>
        <dbReference type="Proteomes" id="UP000808146"/>
    </source>
</evidence>
<dbReference type="InterPro" id="IPR016161">
    <property type="entry name" value="Ald_DH/histidinol_DH"/>
</dbReference>